<evidence type="ECO:0000256" key="2">
    <source>
        <dbReference type="ARBA" id="ARBA00023235"/>
    </source>
</evidence>
<protein>
    <submittedName>
        <fullName evidence="4">RluA family pseudouridine synthase</fullName>
        <ecNumber evidence="4">5.4.99.-</ecNumber>
    </submittedName>
</protein>
<dbReference type="PROSITE" id="PS01129">
    <property type="entry name" value="PSI_RLU"/>
    <property type="match status" value="1"/>
</dbReference>
<dbReference type="SUPFAM" id="SSF55120">
    <property type="entry name" value="Pseudouridine synthase"/>
    <property type="match status" value="1"/>
</dbReference>
<dbReference type="CDD" id="cd02869">
    <property type="entry name" value="PseudoU_synth_RluA_like"/>
    <property type="match status" value="1"/>
</dbReference>
<evidence type="ECO:0000313" key="5">
    <source>
        <dbReference type="Proteomes" id="UP001595799"/>
    </source>
</evidence>
<dbReference type="RefSeq" id="WP_382421141.1">
    <property type="nucleotide sequence ID" value="NZ_JBHSCW010000002.1"/>
</dbReference>
<dbReference type="PANTHER" id="PTHR21600:SF44">
    <property type="entry name" value="RIBOSOMAL LARGE SUBUNIT PSEUDOURIDINE SYNTHASE D"/>
    <property type="match status" value="1"/>
</dbReference>
<name>A0ABV8UJ33_9PROT</name>
<feature type="domain" description="Pseudouridine synthase RsuA/RluA-like" evidence="3">
    <location>
        <begin position="18"/>
        <end position="165"/>
    </location>
</feature>
<comment type="similarity">
    <text evidence="1">Belongs to the pseudouridine synthase RluA family.</text>
</comment>
<dbReference type="InterPro" id="IPR006145">
    <property type="entry name" value="PsdUridine_synth_RsuA/RluA"/>
</dbReference>
<organism evidence="4 5">
    <name type="scientific">Fodinicurvata halophila</name>
    <dbReference type="NCBI Taxonomy" id="1419723"/>
    <lineage>
        <taxon>Bacteria</taxon>
        <taxon>Pseudomonadati</taxon>
        <taxon>Pseudomonadota</taxon>
        <taxon>Alphaproteobacteria</taxon>
        <taxon>Rhodospirillales</taxon>
        <taxon>Rhodovibrionaceae</taxon>
        <taxon>Fodinicurvata</taxon>
    </lineage>
</organism>
<dbReference type="PANTHER" id="PTHR21600">
    <property type="entry name" value="MITOCHONDRIAL RNA PSEUDOURIDINE SYNTHASE"/>
    <property type="match status" value="1"/>
</dbReference>
<dbReference type="Proteomes" id="UP001595799">
    <property type="component" value="Unassembled WGS sequence"/>
</dbReference>
<dbReference type="Gene3D" id="3.30.2350.10">
    <property type="entry name" value="Pseudouridine synthase"/>
    <property type="match status" value="1"/>
</dbReference>
<comment type="caution">
    <text evidence="4">The sequence shown here is derived from an EMBL/GenBank/DDBJ whole genome shotgun (WGS) entry which is preliminary data.</text>
</comment>
<dbReference type="InterPro" id="IPR050188">
    <property type="entry name" value="RluA_PseudoU_synthase"/>
</dbReference>
<dbReference type="EMBL" id="JBHSCW010000002">
    <property type="protein sequence ID" value="MFC4350802.1"/>
    <property type="molecule type" value="Genomic_DNA"/>
</dbReference>
<keyword evidence="5" id="KW-1185">Reference proteome</keyword>
<proteinExistence type="inferred from homology"/>
<dbReference type="GO" id="GO:0016853">
    <property type="term" value="F:isomerase activity"/>
    <property type="evidence" value="ECO:0007669"/>
    <property type="project" value="UniProtKB-KW"/>
</dbReference>
<sequence length="235" mass="26004">MSPEEIQARLLYRDRLMLVVDKPAGLPVHAGPSGGASLEDSFDVLRFGLPKPPALAHRLDQDTSGCLVLGRQRKALRRLNALFAEGKVRKTYWALVVGQPAEDRGRISLPLRKVTDRKGWRVKADAEGQPAVTDYRVLARGPSHAWLALSPRTGRTHQIRVHCAASGWPILGDPLYGTSMTEPDRQGLQLHARALSLPLYPERETIEVEAPLRADMVKNLRDCVDMQGDEVCGHS</sequence>
<evidence type="ECO:0000256" key="1">
    <source>
        <dbReference type="ARBA" id="ARBA00010876"/>
    </source>
</evidence>
<gene>
    <name evidence="4" type="ORF">ACFOW6_04510</name>
</gene>
<dbReference type="InterPro" id="IPR006224">
    <property type="entry name" value="PsdUridine_synth_RluA-like_CS"/>
</dbReference>
<reference evidence="5" key="1">
    <citation type="journal article" date="2019" name="Int. J. Syst. Evol. Microbiol.">
        <title>The Global Catalogue of Microorganisms (GCM) 10K type strain sequencing project: providing services to taxonomists for standard genome sequencing and annotation.</title>
        <authorList>
            <consortium name="The Broad Institute Genomics Platform"/>
            <consortium name="The Broad Institute Genome Sequencing Center for Infectious Disease"/>
            <person name="Wu L."/>
            <person name="Ma J."/>
        </authorList>
    </citation>
    <scope>NUCLEOTIDE SEQUENCE [LARGE SCALE GENOMIC DNA]</scope>
    <source>
        <strain evidence="5">CECT 8472</strain>
    </source>
</reference>
<evidence type="ECO:0000259" key="3">
    <source>
        <dbReference type="Pfam" id="PF00849"/>
    </source>
</evidence>
<dbReference type="Pfam" id="PF00849">
    <property type="entry name" value="PseudoU_synth_2"/>
    <property type="match status" value="1"/>
</dbReference>
<keyword evidence="2 4" id="KW-0413">Isomerase</keyword>
<dbReference type="InterPro" id="IPR020103">
    <property type="entry name" value="PsdUridine_synth_cat_dom_sf"/>
</dbReference>
<accession>A0ABV8UJ33</accession>
<evidence type="ECO:0000313" key="4">
    <source>
        <dbReference type="EMBL" id="MFC4350802.1"/>
    </source>
</evidence>
<dbReference type="EC" id="5.4.99.-" evidence="4"/>